<name>A0A1D2VFA1_9ASCO</name>
<feature type="chain" id="PRO_5008910425" description="Ig-like domain-containing protein" evidence="2">
    <location>
        <begin position="24"/>
        <end position="744"/>
    </location>
</feature>
<accession>A0A1D2VFA1</accession>
<protein>
    <recommendedName>
        <fullName evidence="5">Ig-like domain-containing protein</fullName>
    </recommendedName>
</protein>
<evidence type="ECO:0000313" key="4">
    <source>
        <dbReference type="Proteomes" id="UP000095038"/>
    </source>
</evidence>
<organism evidence="3 4">
    <name type="scientific">Ascoidea rubescens DSM 1968</name>
    <dbReference type="NCBI Taxonomy" id="1344418"/>
    <lineage>
        <taxon>Eukaryota</taxon>
        <taxon>Fungi</taxon>
        <taxon>Dikarya</taxon>
        <taxon>Ascomycota</taxon>
        <taxon>Saccharomycotina</taxon>
        <taxon>Saccharomycetes</taxon>
        <taxon>Ascoideaceae</taxon>
        <taxon>Ascoidea</taxon>
    </lineage>
</organism>
<reference evidence="4" key="1">
    <citation type="submission" date="2016-05" db="EMBL/GenBank/DDBJ databases">
        <title>Comparative genomics of biotechnologically important yeasts.</title>
        <authorList>
            <consortium name="DOE Joint Genome Institute"/>
            <person name="Riley R."/>
            <person name="Haridas S."/>
            <person name="Wolfe K.H."/>
            <person name="Lopes M.R."/>
            <person name="Hittinger C.T."/>
            <person name="Goker M."/>
            <person name="Salamov A."/>
            <person name="Wisecaver J."/>
            <person name="Long T.M."/>
            <person name="Aerts A.L."/>
            <person name="Barry K."/>
            <person name="Choi C."/>
            <person name="Clum A."/>
            <person name="Coughlan A.Y."/>
            <person name="Deshpande S."/>
            <person name="Douglass A.P."/>
            <person name="Hanson S.J."/>
            <person name="Klenk H.-P."/>
            <person name="Labutti K."/>
            <person name="Lapidus A."/>
            <person name="Lindquist E."/>
            <person name="Lipzen A."/>
            <person name="Meier-Kolthoff J.P."/>
            <person name="Ohm R.A."/>
            <person name="Otillar R.P."/>
            <person name="Pangilinan J."/>
            <person name="Peng Y."/>
            <person name="Rokas A."/>
            <person name="Rosa C.A."/>
            <person name="Scheuner C."/>
            <person name="Sibirny A.A."/>
            <person name="Slot J.C."/>
            <person name="Stielow J.B."/>
            <person name="Sun H."/>
            <person name="Kurtzman C.P."/>
            <person name="Blackwell M."/>
            <person name="Grigoriev I.V."/>
            <person name="Jeffries T.W."/>
        </authorList>
    </citation>
    <scope>NUCLEOTIDE SEQUENCE [LARGE SCALE GENOMIC DNA]</scope>
    <source>
        <strain evidence="4">DSM 1968</strain>
    </source>
</reference>
<gene>
    <name evidence="3" type="ORF">ASCRUDRAFT_157473</name>
</gene>
<sequence>MLFNYRKSLLLVAINMLLKFSKSSPVITIIDHSFTTSTLISCHDGCSIKSDALTFSNTPITLTDHSFSTSTILSCSQHSCSAESQLSISISSSEISNFLLSSKPTSLVISSTTPNSTPYTDISSSLITSSILSIPSSILSLSTPSIPSVSSTLSTSPTLSSSPTLSNTKSSLSDTNSSLTSSQVISSSQTCTPIIITTVSTNSDGEETIFTTSASFSLIISDEALQTEYCSDELPFSKSSVLSTISSTYPLLPLCTPITTTYTKIDDSDNETTFTDHLSYLLVTSANIVYTEYCSFEPEIIFEPAITSEPPSCTQETQIYQTTDDDGNEIVVTEIVSYSLITDDNGIVHTEYCLTQPKTSSIYSTSLLYSTLSFSSSSSSSSMLSPQLSCTPLTTTYVTKDNRDKETTVSETVSYLLITNDDIVYTEYCLYTETTSSETTKSLTPDILASTTFSYQTPSSCTSFTTTYVLTDNDSKETTSFGTASYSLFTSNNIVYTRYCLDETSTFSDLPSCTPLTTTYASTDNKGEGKMVTTTVSYSVITSDGSSHAYYCNVNSILPSNVLSSSFISSSFSTDATISSESKPNTSTQPDSEYSISTVTTAGDIETTTITIESCGTKTCETLAVETDLTTLIVTDGTVVSYYTIYCPLTLGESELAQYEESSFTISKPLASCETGDCETKIPCSSLECSTLSLTTEIIVSSSSFNSTEIVLTSLVPTLIEANLGTYTSVGYFSLLMGFALLLV</sequence>
<proteinExistence type="predicted"/>
<evidence type="ECO:0000313" key="3">
    <source>
        <dbReference type="EMBL" id="ODV60200.1"/>
    </source>
</evidence>
<keyword evidence="4" id="KW-1185">Reference proteome</keyword>
<feature type="region of interest" description="Disordered" evidence="1">
    <location>
        <begin position="150"/>
        <end position="176"/>
    </location>
</feature>
<dbReference type="InParanoid" id="A0A1D2VFA1"/>
<dbReference type="RefSeq" id="XP_020046507.1">
    <property type="nucleotide sequence ID" value="XM_020189369.1"/>
</dbReference>
<dbReference type="EMBL" id="KV454483">
    <property type="protein sequence ID" value="ODV60200.1"/>
    <property type="molecule type" value="Genomic_DNA"/>
</dbReference>
<evidence type="ECO:0008006" key="5">
    <source>
        <dbReference type="Google" id="ProtNLM"/>
    </source>
</evidence>
<evidence type="ECO:0000256" key="1">
    <source>
        <dbReference type="SAM" id="MobiDB-lite"/>
    </source>
</evidence>
<evidence type="ECO:0000256" key="2">
    <source>
        <dbReference type="SAM" id="SignalP"/>
    </source>
</evidence>
<dbReference type="Proteomes" id="UP000095038">
    <property type="component" value="Unassembled WGS sequence"/>
</dbReference>
<feature type="signal peptide" evidence="2">
    <location>
        <begin position="1"/>
        <end position="23"/>
    </location>
</feature>
<keyword evidence="2" id="KW-0732">Signal</keyword>
<dbReference type="AlphaFoldDB" id="A0A1D2VFA1"/>
<dbReference type="GeneID" id="30963005"/>